<evidence type="ECO:0000313" key="2">
    <source>
        <dbReference type="EMBL" id="MTD14711.1"/>
    </source>
</evidence>
<accession>A0A7K1FKP0</accession>
<keyword evidence="1" id="KW-1133">Transmembrane helix</keyword>
<gene>
    <name evidence="2" type="ORF">GIS00_12245</name>
</gene>
<dbReference type="RefSeq" id="WP_154768746.1">
    <property type="nucleotide sequence ID" value="NZ_WLYK01000005.1"/>
</dbReference>
<evidence type="ECO:0000256" key="1">
    <source>
        <dbReference type="SAM" id="Phobius"/>
    </source>
</evidence>
<name>A0A7K1FKP0_9ACTN</name>
<keyword evidence="1" id="KW-0472">Membrane</keyword>
<feature type="transmembrane region" description="Helical" evidence="1">
    <location>
        <begin position="75"/>
        <end position="93"/>
    </location>
</feature>
<feature type="transmembrane region" description="Helical" evidence="1">
    <location>
        <begin position="36"/>
        <end position="55"/>
    </location>
</feature>
<organism evidence="2 3">
    <name type="scientific">Nakamurella alba</name>
    <dbReference type="NCBI Taxonomy" id="2665158"/>
    <lineage>
        <taxon>Bacteria</taxon>
        <taxon>Bacillati</taxon>
        <taxon>Actinomycetota</taxon>
        <taxon>Actinomycetes</taxon>
        <taxon>Nakamurellales</taxon>
        <taxon>Nakamurellaceae</taxon>
        <taxon>Nakamurella</taxon>
    </lineage>
</organism>
<dbReference type="AlphaFoldDB" id="A0A7K1FKP0"/>
<dbReference type="EMBL" id="WLYK01000005">
    <property type="protein sequence ID" value="MTD14711.1"/>
    <property type="molecule type" value="Genomic_DNA"/>
</dbReference>
<sequence>MTSPEQTPFSWSESAAADHAYVPPAGGFAGSLPGRAVAALWVSGVYLVLSVFGIFQVLSVRDDVSSRLRSTIDMALIIGLGIMAVFIVGMILVAKRTSAVLLIVIAAVALGFSVINLGNGFNLIQVLNIGLPLAIVLLLSGAEVKDFFRREKARRHGMY</sequence>
<dbReference type="Proteomes" id="UP000460221">
    <property type="component" value="Unassembled WGS sequence"/>
</dbReference>
<reference evidence="2 3" key="1">
    <citation type="submission" date="2019-11" db="EMBL/GenBank/DDBJ databases">
        <authorList>
            <person name="Jiang L.-Q."/>
        </authorList>
    </citation>
    <scope>NUCLEOTIDE SEQUENCE [LARGE SCALE GENOMIC DNA]</scope>
    <source>
        <strain evidence="2 3">YIM 132087</strain>
    </source>
</reference>
<proteinExistence type="predicted"/>
<comment type="caution">
    <text evidence="2">The sequence shown here is derived from an EMBL/GenBank/DDBJ whole genome shotgun (WGS) entry which is preliminary data.</text>
</comment>
<keyword evidence="3" id="KW-1185">Reference proteome</keyword>
<evidence type="ECO:0000313" key="3">
    <source>
        <dbReference type="Proteomes" id="UP000460221"/>
    </source>
</evidence>
<feature type="transmembrane region" description="Helical" evidence="1">
    <location>
        <begin position="100"/>
        <end position="117"/>
    </location>
</feature>
<feature type="transmembrane region" description="Helical" evidence="1">
    <location>
        <begin position="123"/>
        <end position="142"/>
    </location>
</feature>
<keyword evidence="1" id="KW-0812">Transmembrane</keyword>
<protein>
    <submittedName>
        <fullName evidence="2">Uncharacterized protein</fullName>
    </submittedName>
</protein>